<dbReference type="Proteomes" id="UP000215137">
    <property type="component" value="Chromosome"/>
</dbReference>
<evidence type="ECO:0008006" key="3">
    <source>
        <dbReference type="Google" id="ProtNLM"/>
    </source>
</evidence>
<dbReference type="KEGG" id="bko:CKF48_10775"/>
<protein>
    <recommendedName>
        <fullName evidence="3">YaaC-like Protein</fullName>
    </recommendedName>
</protein>
<name>A0A248TI04_9BACI</name>
<accession>A0A248TI04</accession>
<gene>
    <name evidence="1" type="ORF">CKF48_10775</name>
</gene>
<keyword evidence="2" id="KW-1185">Reference proteome</keyword>
<organism evidence="1 2">
    <name type="scientific">Cytobacillus kochii</name>
    <dbReference type="NCBI Taxonomy" id="859143"/>
    <lineage>
        <taxon>Bacteria</taxon>
        <taxon>Bacillati</taxon>
        <taxon>Bacillota</taxon>
        <taxon>Bacilli</taxon>
        <taxon>Bacillales</taxon>
        <taxon>Bacillaceae</taxon>
        <taxon>Cytobacillus</taxon>
    </lineage>
</organism>
<evidence type="ECO:0000313" key="2">
    <source>
        <dbReference type="Proteomes" id="UP000215137"/>
    </source>
</evidence>
<evidence type="ECO:0000313" key="1">
    <source>
        <dbReference type="EMBL" id="ASV67752.1"/>
    </source>
</evidence>
<sequence length="324" mass="39073">MKHSYNNWQSYLPFFSTETTKAFLEKSYQNEGIEQASQKSFENTYPFIYYIEHGKVYYEQAAAAPLIIKPILYFYGLVHLIKACILTIDPLYPDTTSVLAHGVSTRKKKKQQYLFLKDEVKLQKSGLFPYMAEKMFHMKHLEGDKFYMVDLLRQIPEMEIMFQSIQKEQTFIDIKKEKDNFFVPITILNHYHMTESRFSTFLSEKLQVDKKDILYTKEHIKFPQNKEINRYFKYNTVNKNYSLPIERSPLNDYPELFSHYLLLYNLSMIARYETEWWNECIKLMTNNDYPFIHQFLDLTEQKSPFLIYNFLESRKFHCQGNKKR</sequence>
<dbReference type="EMBL" id="CP022983">
    <property type="protein sequence ID" value="ASV67752.1"/>
    <property type="molecule type" value="Genomic_DNA"/>
</dbReference>
<dbReference type="OrthoDB" id="2380109at2"/>
<dbReference type="Pfam" id="PF14175">
    <property type="entry name" value="YaaC"/>
    <property type="match status" value="1"/>
</dbReference>
<dbReference type="AlphaFoldDB" id="A0A248TI04"/>
<proteinExistence type="predicted"/>
<dbReference type="RefSeq" id="WP_095371322.1">
    <property type="nucleotide sequence ID" value="NZ_CP022983.1"/>
</dbReference>
<reference evidence="1 2" key="1">
    <citation type="submission" date="2017-08" db="EMBL/GenBank/DDBJ databases">
        <title>Complete Genome Sequence of Bacillus kochii Oregon-R-modENCODE STRAIN BDGP4, isolated from Drosophila melanogaster gut.</title>
        <authorList>
            <person name="Wan K.H."/>
            <person name="Yu C."/>
            <person name="Park S."/>
            <person name="Hammonds A.S."/>
            <person name="Booth B.W."/>
            <person name="Celniker S.E."/>
        </authorList>
    </citation>
    <scope>NUCLEOTIDE SEQUENCE [LARGE SCALE GENOMIC DNA]</scope>
    <source>
        <strain evidence="1 2">BDGP4</strain>
    </source>
</reference>
<dbReference type="InterPro" id="IPR026988">
    <property type="entry name" value="YaaC-like"/>
</dbReference>